<sequence length="1316" mass="148487">MATSVALPQTFQPVPTPLITALGMGASCVPLASPITEFVFFHKAIRVEMDRLHRDALAVENGTDKDIQNFIDRYIFLRTVYKHYCSAEDEVILPALDSRVKNVAHSYSLEHKVESDLFDQIASLLSAALAEKGKVASTLHSDLVCCTQALHTTLCQHLAKEEEQVFPLLMQHFTYKEQTGLVWQFICSIPVNLLEKFLPWLASSLSDEERQQMVAVMREVVPPEELLQQVILAWLRGGNRAIDAYNCPRSDLDAKAVAWASIDSKVAGDLTWALDRDSSVNQGNLHPKLLRSRPLVSPLKELLYWHNAIRKELQEIAEQARQIQPRGGLSLAKLTAFIERSQFLADVCNFQSSAEDKLMCPSLHKKVQERVTYLMDHAEKDRRFEDVLRLLEGVQDAVNNSATVAQLHSELCKRAELIVESIQQHLLEEEEVLHYPQSHCSVEEQRVLLYRSLRLMPLKLLERVLPWLVAILSEDETKVMLENLRLAAPVEDNALVTLFSDWACKGHPKHFSSTGSIRCLSTSQDECSVKRMKFNAGSRPVNMQNGSTIPSKHNSVDMGTVHGPDDSPEIFDTRASKRPRGSEFEDASIDYPTKDTTSKNSCEGAARCCAPGLGCGSLTTRPSGLAIKPYTASLNSSSSNSELFGWVNDSGPTCDPGPKPIDHIFQFHKAIRKDLEYLDSESAKLADCDEDFLRQFQGRFQFLWGLYRAHSNAEDDIVFPALEAKEALHNVSHSYTIDHKQEEQLFKDIAEVLVELSTLHTRMHTQAIPTFTSDMENGKDELKQDCMEKETSKAEMIQRRALAGKLQRMCKSIRVSLDHHVSREEHELWPLFDVHFSIEEQDQIVGRIIGTTGAEVLQSMLPWITTALSEHEQNIMMDTLRQATRNTMFDKWLQAWWKNNPTSNSNTVESSEKHSVPHMGTSESLQMVVDYLSKGVVDTGEVTGDEKLRTLDACNHEGVIQSDSVHANTCGTDDEDMHAANLSKPTADHANRYAVFKPGWRDIFRMNQIELEAAIRKVSSDSSLDPRRKAYLMQNLMTSRWIAAQQLVSNEMLIQEGDNPADIPGRKKSYQDEENGVYGCEHYKRNCKLRAACCGNLFSCRFCHDKVSDHSMDRHATKEMMCMQCLQVQPVASVCNTPSCNGFSMGRYFCNICKFFDNDNRDIYHCPSCNLCRVGKGLGIDFFHCMTCNSCMAMQLKEHKCMEKGLESNCPICNDFLFTSNTPVKALPCGHFMHSACFKAYTCSHYTCPICCKSLGDMVIYFGMLDALLASEQLPDEYRSRNQEILCNDCEQKATAPFHWLYHKCGGCGSYNTRAI</sequence>
<dbReference type="STRING" id="3218.A0A2K1KE18"/>
<dbReference type="Gramene" id="Pp3c6_1960V3.5">
    <property type="protein sequence ID" value="Pp3c6_1960V3.5"/>
    <property type="gene ID" value="Pp3c6_1960"/>
</dbReference>
<evidence type="ECO:0008006" key="12">
    <source>
        <dbReference type="Google" id="ProtNLM"/>
    </source>
</evidence>
<dbReference type="GO" id="GO:0006511">
    <property type="term" value="P:ubiquitin-dependent protein catabolic process"/>
    <property type="evidence" value="ECO:0000318"/>
    <property type="project" value="GO_Central"/>
</dbReference>
<feature type="domain" description="RING-type" evidence="6">
    <location>
        <begin position="1210"/>
        <end position="1251"/>
    </location>
</feature>
<dbReference type="Pfam" id="PF05495">
    <property type="entry name" value="zf-CHY"/>
    <property type="match status" value="1"/>
</dbReference>
<feature type="domain" description="CTCHY-type" evidence="8">
    <location>
        <begin position="1145"/>
        <end position="1209"/>
    </location>
</feature>
<dbReference type="FunCoup" id="A0A2K1KE18">
    <property type="interactions" value="345"/>
</dbReference>
<dbReference type="SMART" id="SM00184">
    <property type="entry name" value="RING"/>
    <property type="match status" value="1"/>
</dbReference>
<dbReference type="InterPro" id="IPR012312">
    <property type="entry name" value="Hemerythrin-like"/>
</dbReference>
<protein>
    <recommendedName>
        <fullName evidence="12">Zinc finger protein BRUTUS</fullName>
    </recommendedName>
</protein>
<dbReference type="Pfam" id="PF01814">
    <property type="entry name" value="Hemerythrin"/>
    <property type="match status" value="2"/>
</dbReference>
<dbReference type="RefSeq" id="XP_073390796.1">
    <property type="nucleotide sequence ID" value="XM_073534695.1"/>
</dbReference>
<dbReference type="GO" id="GO:0008270">
    <property type="term" value="F:zinc ion binding"/>
    <property type="evidence" value="ECO:0007669"/>
    <property type="project" value="UniProtKB-KW"/>
</dbReference>
<keyword evidence="2 4" id="KW-0863">Zinc-finger</keyword>
<dbReference type="Gramene" id="Pp3c6_1960V3.3">
    <property type="protein sequence ID" value="Pp3c6_1960V3.3"/>
    <property type="gene ID" value="Pp3c6_1960"/>
</dbReference>
<feature type="domain" description="CHY-type" evidence="7">
    <location>
        <begin position="1073"/>
        <end position="1142"/>
    </location>
</feature>
<dbReference type="SUPFAM" id="SSF57850">
    <property type="entry name" value="RING/U-box"/>
    <property type="match status" value="1"/>
</dbReference>
<dbReference type="PANTHER" id="PTHR21319:SF0">
    <property type="entry name" value="AND RING FINGER DOMAIN PROTEIN, PUTATIVE (AFU_ORTHOLOGUE AFUA_1G08900)-RELATED"/>
    <property type="match status" value="1"/>
</dbReference>
<dbReference type="FunFam" id="3.30.40.10:FF:000208">
    <property type="entry name" value="Zinc finger protein-related isoform 1"/>
    <property type="match status" value="1"/>
</dbReference>
<dbReference type="EnsemblPlants" id="Pp3c6_1960V3.2">
    <property type="protein sequence ID" value="Pp3c6_1960V3.2"/>
    <property type="gene ID" value="Pp3c6_1960"/>
</dbReference>
<dbReference type="GO" id="GO:0005634">
    <property type="term" value="C:nucleus"/>
    <property type="evidence" value="ECO:0000318"/>
    <property type="project" value="GO_Central"/>
</dbReference>
<name>A0A2K1KE18_PHYPA</name>
<dbReference type="GO" id="GO:0006879">
    <property type="term" value="P:intracellular iron ion homeostasis"/>
    <property type="evidence" value="ECO:0007669"/>
    <property type="project" value="UniProtKB-ARBA"/>
</dbReference>
<evidence type="ECO:0000256" key="3">
    <source>
        <dbReference type="ARBA" id="ARBA00022833"/>
    </source>
</evidence>
<evidence type="ECO:0000256" key="4">
    <source>
        <dbReference type="PROSITE-ProRule" id="PRU00601"/>
    </source>
</evidence>
<feature type="region of interest" description="Disordered" evidence="5">
    <location>
        <begin position="561"/>
        <end position="590"/>
    </location>
</feature>
<dbReference type="CDD" id="cd12108">
    <property type="entry name" value="Hr-like"/>
    <property type="match status" value="3"/>
</dbReference>
<dbReference type="PaxDb" id="3218-PP1S77_113V6.1"/>
<evidence type="ECO:0000313" key="10">
    <source>
        <dbReference type="EnsemblPlants" id="Pp3c6_1960V3.1"/>
    </source>
</evidence>
<gene>
    <name evidence="10" type="primary">LOC112283547</name>
    <name evidence="9" type="ORF">PHYPA_008394</name>
</gene>
<dbReference type="OrthoDB" id="411372at2759"/>
<dbReference type="Proteomes" id="UP000006727">
    <property type="component" value="Chromosome 6"/>
</dbReference>
<dbReference type="Gene3D" id="3.30.40.10">
    <property type="entry name" value="Zinc/RING finger domain, C3HC4 (zinc finger)"/>
    <property type="match status" value="1"/>
</dbReference>
<dbReference type="Pfam" id="PF13639">
    <property type="entry name" value="zf-RING_2"/>
    <property type="match status" value="1"/>
</dbReference>
<evidence type="ECO:0000313" key="11">
    <source>
        <dbReference type="Proteomes" id="UP000006727"/>
    </source>
</evidence>
<dbReference type="EnsemblPlants" id="Pp3c6_1960V3.3">
    <property type="protein sequence ID" value="Pp3c6_1960V3.3"/>
    <property type="gene ID" value="Pp3c6_1960"/>
</dbReference>
<reference evidence="9 11" key="1">
    <citation type="journal article" date="2008" name="Science">
        <title>The Physcomitrella genome reveals evolutionary insights into the conquest of land by plants.</title>
        <authorList>
            <person name="Rensing S."/>
            <person name="Lang D."/>
            <person name="Zimmer A."/>
            <person name="Terry A."/>
            <person name="Salamov A."/>
            <person name="Shapiro H."/>
            <person name="Nishiyama T."/>
            <person name="Perroud P.-F."/>
            <person name="Lindquist E."/>
            <person name="Kamisugi Y."/>
            <person name="Tanahashi T."/>
            <person name="Sakakibara K."/>
            <person name="Fujita T."/>
            <person name="Oishi K."/>
            <person name="Shin-I T."/>
            <person name="Kuroki Y."/>
            <person name="Toyoda A."/>
            <person name="Suzuki Y."/>
            <person name="Hashimoto A."/>
            <person name="Yamaguchi K."/>
            <person name="Sugano A."/>
            <person name="Kohara Y."/>
            <person name="Fujiyama A."/>
            <person name="Anterola A."/>
            <person name="Aoki S."/>
            <person name="Ashton N."/>
            <person name="Barbazuk W.B."/>
            <person name="Barker E."/>
            <person name="Bennetzen J."/>
            <person name="Bezanilla M."/>
            <person name="Blankenship R."/>
            <person name="Cho S.H."/>
            <person name="Dutcher S."/>
            <person name="Estelle M."/>
            <person name="Fawcett J.A."/>
            <person name="Gundlach H."/>
            <person name="Hanada K."/>
            <person name="Heyl A."/>
            <person name="Hicks K.A."/>
            <person name="Hugh J."/>
            <person name="Lohr M."/>
            <person name="Mayer K."/>
            <person name="Melkozernov A."/>
            <person name="Murata T."/>
            <person name="Nelson D."/>
            <person name="Pils B."/>
            <person name="Prigge M."/>
            <person name="Reiss B."/>
            <person name="Renner T."/>
            <person name="Rombauts S."/>
            <person name="Rushton P."/>
            <person name="Sanderfoot A."/>
            <person name="Schween G."/>
            <person name="Shiu S.-H."/>
            <person name="Stueber K."/>
            <person name="Theodoulou F.L."/>
            <person name="Tu H."/>
            <person name="Van de Peer Y."/>
            <person name="Verrier P.J."/>
            <person name="Waters E."/>
            <person name="Wood A."/>
            <person name="Yang L."/>
            <person name="Cove D."/>
            <person name="Cuming A."/>
            <person name="Hasebe M."/>
            <person name="Lucas S."/>
            <person name="Mishler D.B."/>
            <person name="Reski R."/>
            <person name="Grigoriev I."/>
            <person name="Quatrano R.S."/>
            <person name="Boore J.L."/>
        </authorList>
    </citation>
    <scope>NUCLEOTIDE SEQUENCE [LARGE SCALE GENOMIC DNA]</scope>
    <source>
        <strain evidence="10 11">cv. Gransden 2004</strain>
    </source>
</reference>
<dbReference type="KEGG" id="ppp:112283547"/>
<dbReference type="InterPro" id="IPR037274">
    <property type="entry name" value="Znf_CHY_sf"/>
</dbReference>
<dbReference type="EnsemblPlants" id="Pp3c6_1960V3.5">
    <property type="protein sequence ID" value="Pp3c6_1960V3.5"/>
    <property type="gene ID" value="Pp3c6_1960"/>
</dbReference>
<dbReference type="EMBL" id="ABEU02000006">
    <property type="protein sequence ID" value="PNR52020.1"/>
    <property type="molecule type" value="Genomic_DNA"/>
</dbReference>
<dbReference type="RefSeq" id="XP_024378139.1">
    <property type="nucleotide sequence ID" value="XM_024522371.2"/>
</dbReference>
<dbReference type="Gramene" id="Pp3c6_1960V3.1">
    <property type="protein sequence ID" value="Pp3c6_1960V3.1"/>
    <property type="gene ID" value="Pp3c6_1960"/>
</dbReference>
<accession>A0A2K1KE18</accession>
<dbReference type="InterPro" id="IPR013083">
    <property type="entry name" value="Znf_RING/FYVE/PHD"/>
</dbReference>
<proteinExistence type="predicted"/>
<dbReference type="OMA" id="EWWEGSP"/>
<evidence type="ECO:0000259" key="8">
    <source>
        <dbReference type="PROSITE" id="PS51270"/>
    </source>
</evidence>
<evidence type="ECO:0000259" key="6">
    <source>
        <dbReference type="PROSITE" id="PS50089"/>
    </source>
</evidence>
<reference evidence="9 11" key="2">
    <citation type="journal article" date="2018" name="Plant J.">
        <title>The Physcomitrella patens chromosome-scale assembly reveals moss genome structure and evolution.</title>
        <authorList>
            <person name="Lang D."/>
            <person name="Ullrich K.K."/>
            <person name="Murat F."/>
            <person name="Fuchs J."/>
            <person name="Jenkins J."/>
            <person name="Haas F.B."/>
            <person name="Piednoel M."/>
            <person name="Gundlach H."/>
            <person name="Van Bel M."/>
            <person name="Meyberg R."/>
            <person name="Vives C."/>
            <person name="Morata J."/>
            <person name="Symeonidi A."/>
            <person name="Hiss M."/>
            <person name="Muchero W."/>
            <person name="Kamisugi Y."/>
            <person name="Saleh O."/>
            <person name="Blanc G."/>
            <person name="Decker E.L."/>
            <person name="van Gessel N."/>
            <person name="Grimwood J."/>
            <person name="Hayes R.D."/>
            <person name="Graham S.W."/>
            <person name="Gunter L.E."/>
            <person name="McDaniel S.F."/>
            <person name="Hoernstein S.N.W."/>
            <person name="Larsson A."/>
            <person name="Li F.W."/>
            <person name="Perroud P.F."/>
            <person name="Phillips J."/>
            <person name="Ranjan P."/>
            <person name="Rokshar D.S."/>
            <person name="Rothfels C.J."/>
            <person name="Schneider L."/>
            <person name="Shu S."/>
            <person name="Stevenson D.W."/>
            <person name="Thummler F."/>
            <person name="Tillich M."/>
            <person name="Villarreal Aguilar J.C."/>
            <person name="Widiez T."/>
            <person name="Wong G.K."/>
            <person name="Wymore A."/>
            <person name="Zhang Y."/>
            <person name="Zimmer A.D."/>
            <person name="Quatrano R.S."/>
            <person name="Mayer K.F.X."/>
            <person name="Goodstein D."/>
            <person name="Casacuberta J.M."/>
            <person name="Vandepoele K."/>
            <person name="Reski R."/>
            <person name="Cuming A.C."/>
            <person name="Tuskan G.A."/>
            <person name="Maumus F."/>
            <person name="Salse J."/>
            <person name="Schmutz J."/>
            <person name="Rensing S.A."/>
        </authorList>
    </citation>
    <scope>NUCLEOTIDE SEQUENCE [LARGE SCALE GENOMIC DNA]</scope>
    <source>
        <strain evidence="10 11">cv. Gransden 2004</strain>
    </source>
</reference>
<dbReference type="InterPro" id="IPR037275">
    <property type="entry name" value="Znf_CTCHY_sf"/>
</dbReference>
<evidence type="ECO:0000256" key="5">
    <source>
        <dbReference type="SAM" id="MobiDB-lite"/>
    </source>
</evidence>
<evidence type="ECO:0000313" key="9">
    <source>
        <dbReference type="EMBL" id="PNR52020.1"/>
    </source>
</evidence>
<keyword evidence="11" id="KW-1185">Reference proteome</keyword>
<dbReference type="Pfam" id="PF14599">
    <property type="entry name" value="zinc_ribbon_6"/>
    <property type="match status" value="1"/>
</dbReference>
<dbReference type="Gene3D" id="2.20.28.10">
    <property type="match status" value="1"/>
</dbReference>
<dbReference type="InterPro" id="IPR001841">
    <property type="entry name" value="Znf_RING"/>
</dbReference>
<evidence type="ECO:0000256" key="1">
    <source>
        <dbReference type="ARBA" id="ARBA00022723"/>
    </source>
</evidence>
<dbReference type="GeneID" id="112283547"/>
<evidence type="ECO:0000259" key="7">
    <source>
        <dbReference type="PROSITE" id="PS51266"/>
    </source>
</evidence>
<dbReference type="SUPFAM" id="SSF161245">
    <property type="entry name" value="Zinc hairpin stack"/>
    <property type="match status" value="1"/>
</dbReference>
<reference evidence="10" key="3">
    <citation type="submission" date="2020-12" db="UniProtKB">
        <authorList>
            <consortium name="EnsemblPlants"/>
        </authorList>
    </citation>
    <scope>IDENTIFICATION</scope>
</reference>
<dbReference type="CDD" id="cd16464">
    <property type="entry name" value="RING-H2_Pirh2-like"/>
    <property type="match status" value="1"/>
</dbReference>
<keyword evidence="1" id="KW-0479">Metal-binding</keyword>
<dbReference type="GO" id="GO:0061630">
    <property type="term" value="F:ubiquitin protein ligase activity"/>
    <property type="evidence" value="ECO:0000318"/>
    <property type="project" value="GO_Central"/>
</dbReference>
<organism evidence="9">
    <name type="scientific">Physcomitrium patens</name>
    <name type="common">Spreading-leaved earth moss</name>
    <name type="synonym">Physcomitrella patens</name>
    <dbReference type="NCBI Taxonomy" id="3218"/>
    <lineage>
        <taxon>Eukaryota</taxon>
        <taxon>Viridiplantae</taxon>
        <taxon>Streptophyta</taxon>
        <taxon>Embryophyta</taxon>
        <taxon>Bryophyta</taxon>
        <taxon>Bryophytina</taxon>
        <taxon>Bryopsida</taxon>
        <taxon>Funariidae</taxon>
        <taxon>Funariales</taxon>
        <taxon>Funariaceae</taxon>
        <taxon>Physcomitrium</taxon>
    </lineage>
</organism>
<dbReference type="GO" id="GO:0016567">
    <property type="term" value="P:protein ubiquitination"/>
    <property type="evidence" value="ECO:0000318"/>
    <property type="project" value="GO_Central"/>
</dbReference>
<dbReference type="SUPFAM" id="SSF161219">
    <property type="entry name" value="CHY zinc finger-like"/>
    <property type="match status" value="1"/>
</dbReference>
<dbReference type="InterPro" id="IPR008913">
    <property type="entry name" value="Znf_CHY"/>
</dbReference>
<dbReference type="PROSITE" id="PS50089">
    <property type="entry name" value="ZF_RING_2"/>
    <property type="match status" value="1"/>
</dbReference>
<dbReference type="PROSITE" id="PS51270">
    <property type="entry name" value="ZF_CTCHY"/>
    <property type="match status" value="1"/>
</dbReference>
<keyword evidence="3" id="KW-0862">Zinc</keyword>
<dbReference type="EnsemblPlants" id="Pp3c6_1960V3.1">
    <property type="protein sequence ID" value="Pp3c6_1960V3.1"/>
    <property type="gene ID" value="Pp3c6_1960"/>
</dbReference>
<dbReference type="PROSITE" id="PS51266">
    <property type="entry name" value="ZF_CHY"/>
    <property type="match status" value="1"/>
</dbReference>
<dbReference type="RefSeq" id="XP_024378138.1">
    <property type="nucleotide sequence ID" value="XM_024522370.2"/>
</dbReference>
<dbReference type="PANTHER" id="PTHR21319">
    <property type="entry name" value="RING FINGER AND CHY ZINC FINGER DOMAIN-CONTAINING PROTEIN 1"/>
    <property type="match status" value="1"/>
</dbReference>
<feature type="compositionally biased region" description="Basic and acidic residues" evidence="5">
    <location>
        <begin position="571"/>
        <end position="583"/>
    </location>
</feature>
<dbReference type="InterPro" id="IPR017921">
    <property type="entry name" value="Znf_CTCHY"/>
</dbReference>
<dbReference type="Gramene" id="Pp3c6_1960V3.2">
    <property type="protein sequence ID" value="Pp3c6_1960V3.2"/>
    <property type="gene ID" value="Pp3c6_1960"/>
</dbReference>
<dbReference type="InterPro" id="IPR039512">
    <property type="entry name" value="RCHY1_zinc-ribbon"/>
</dbReference>
<dbReference type="Gene3D" id="1.20.120.520">
    <property type="entry name" value="nmb1532 protein domain like"/>
    <property type="match status" value="3"/>
</dbReference>
<evidence type="ECO:0000256" key="2">
    <source>
        <dbReference type="ARBA" id="ARBA00022771"/>
    </source>
</evidence>